<protein>
    <submittedName>
        <fullName evidence="2">Uncharacterized protein</fullName>
    </submittedName>
</protein>
<keyword evidence="1" id="KW-0812">Transmembrane</keyword>
<feature type="transmembrane region" description="Helical" evidence="1">
    <location>
        <begin position="86"/>
        <end position="106"/>
    </location>
</feature>
<evidence type="ECO:0000313" key="3">
    <source>
        <dbReference type="Proteomes" id="UP001596512"/>
    </source>
</evidence>
<feature type="transmembrane region" description="Helical" evidence="1">
    <location>
        <begin position="35"/>
        <end position="54"/>
    </location>
</feature>
<name>A0ABW2TWG0_9PSEU</name>
<evidence type="ECO:0000256" key="1">
    <source>
        <dbReference type="SAM" id="Phobius"/>
    </source>
</evidence>
<reference evidence="3" key="1">
    <citation type="journal article" date="2019" name="Int. J. Syst. Evol. Microbiol.">
        <title>The Global Catalogue of Microorganisms (GCM) 10K type strain sequencing project: providing services to taxonomists for standard genome sequencing and annotation.</title>
        <authorList>
            <consortium name="The Broad Institute Genomics Platform"/>
            <consortium name="The Broad Institute Genome Sequencing Center for Infectious Disease"/>
            <person name="Wu L."/>
            <person name="Ma J."/>
        </authorList>
    </citation>
    <scope>NUCLEOTIDE SEQUENCE [LARGE SCALE GENOMIC DNA]</scope>
    <source>
        <strain evidence="3">JCM 17695</strain>
    </source>
</reference>
<accession>A0ABW2TWG0</accession>
<organism evidence="2 3">
    <name type="scientific">Actinokineospora soli</name>
    <dbReference type="NCBI Taxonomy" id="1048753"/>
    <lineage>
        <taxon>Bacteria</taxon>
        <taxon>Bacillati</taxon>
        <taxon>Actinomycetota</taxon>
        <taxon>Actinomycetes</taxon>
        <taxon>Pseudonocardiales</taxon>
        <taxon>Pseudonocardiaceae</taxon>
        <taxon>Actinokineospora</taxon>
    </lineage>
</organism>
<gene>
    <name evidence="2" type="ORF">ACFQV2_37575</name>
</gene>
<feature type="transmembrane region" description="Helical" evidence="1">
    <location>
        <begin position="141"/>
        <end position="158"/>
    </location>
</feature>
<feature type="transmembrane region" description="Helical" evidence="1">
    <location>
        <begin position="238"/>
        <end position="257"/>
    </location>
</feature>
<feature type="transmembrane region" description="Helical" evidence="1">
    <location>
        <begin position="112"/>
        <end position="129"/>
    </location>
</feature>
<keyword evidence="1" id="KW-0472">Membrane</keyword>
<sequence>MNLVPGFVVAGLLTLPIYRAGLLRERFLGDHVVPADALGAVVLIAVAVALLSLLRRDFIRADPARLTWDDPGDRAALVRPGLVRAWALRFGVVAYVFVAGGAVLGWAGALPVSAVVVAAAVFGFVAAWSGGRSVSFGAAGAWVRVVPFGVALAGALFVGEGVLWGVAGALVIATGLACGPAYRPGRRALVRGHRAHVLRSVASAFGDVLAVLPRARPTRFRLGSAARFVVGGVVARRGMAGAAVLLALAAPVLHAVFPVVAPVWWAGLGAYFATLPFGGGMADVVRVEGLRRWVPHSDTALWTAAVVVFLVIAGLWLAAAVLAGLPAVPQALPVAAAAVARTVSRPELDYSPSPALDMGGLYLPVNLVRQLVRGPLLLVFGLTALS</sequence>
<evidence type="ECO:0000313" key="2">
    <source>
        <dbReference type="EMBL" id="MFC7618245.1"/>
    </source>
</evidence>
<feature type="transmembrane region" description="Helical" evidence="1">
    <location>
        <begin position="164"/>
        <end position="182"/>
    </location>
</feature>
<dbReference type="Proteomes" id="UP001596512">
    <property type="component" value="Unassembled WGS sequence"/>
</dbReference>
<proteinExistence type="predicted"/>
<keyword evidence="3" id="KW-1185">Reference proteome</keyword>
<feature type="transmembrane region" description="Helical" evidence="1">
    <location>
        <begin position="299"/>
        <end position="323"/>
    </location>
</feature>
<comment type="caution">
    <text evidence="2">The sequence shown here is derived from an EMBL/GenBank/DDBJ whole genome shotgun (WGS) entry which is preliminary data.</text>
</comment>
<dbReference type="EMBL" id="JBHTEY010000004">
    <property type="protein sequence ID" value="MFC7618245.1"/>
    <property type="molecule type" value="Genomic_DNA"/>
</dbReference>
<keyword evidence="1" id="KW-1133">Transmembrane helix</keyword>